<evidence type="ECO:0000256" key="5">
    <source>
        <dbReference type="ARBA" id="ARBA00029443"/>
    </source>
</evidence>
<comment type="similarity">
    <text evidence="5">In the C-terminal section; belongs to the NRP synthetase family.</text>
</comment>
<dbReference type="SUPFAM" id="SSF52151">
    <property type="entry name" value="FabD/lysophospholipase-like"/>
    <property type="match status" value="1"/>
</dbReference>
<dbReference type="PANTHER" id="PTHR45527:SF1">
    <property type="entry name" value="FATTY ACID SYNTHASE"/>
    <property type="match status" value="1"/>
</dbReference>
<dbReference type="InterPro" id="IPR014030">
    <property type="entry name" value="Ketoacyl_synth_N"/>
</dbReference>
<dbReference type="GO" id="GO:0031177">
    <property type="term" value="F:phosphopantetheine binding"/>
    <property type="evidence" value="ECO:0007669"/>
    <property type="project" value="InterPro"/>
</dbReference>
<dbReference type="InterPro" id="IPR016035">
    <property type="entry name" value="Acyl_Trfase/lysoPLipase"/>
</dbReference>
<dbReference type="InterPro" id="IPR057326">
    <property type="entry name" value="KR_dom"/>
</dbReference>
<dbReference type="FunFam" id="3.30.559.10:FF:000012">
    <property type="entry name" value="Non-ribosomal peptide synthetase"/>
    <property type="match status" value="1"/>
</dbReference>
<dbReference type="Gene3D" id="3.30.300.30">
    <property type="match status" value="2"/>
</dbReference>
<dbReference type="Gene3D" id="3.40.50.1820">
    <property type="entry name" value="alpha/beta hydrolase"/>
    <property type="match status" value="1"/>
</dbReference>
<dbReference type="SUPFAM" id="SSF55048">
    <property type="entry name" value="Probable ACP-binding domain of malonyl-CoA ACP transacylase"/>
    <property type="match status" value="1"/>
</dbReference>
<feature type="compositionally biased region" description="Basic and acidic residues" evidence="6">
    <location>
        <begin position="3591"/>
        <end position="3602"/>
    </location>
</feature>
<dbReference type="Gene3D" id="3.40.366.10">
    <property type="entry name" value="Malonyl-Coenzyme A Acyl Carrier Protein, domain 2"/>
    <property type="match status" value="1"/>
</dbReference>
<sequence length="3712" mass="412190">MTDVSKRIAEMSPEQLAAFMEKVARQKKVKRADSALEFTPRAAGQTRFPLSFEQQRLWFLHQLNPNGTAYNIANYLPMMGAPDLDAMRRALDLVTRRHEILRTTFTTVEGEACQEVHERMAIELPVQDLSDLSETDMLRRGADLVLEFASQPFDLARGPLLRSCVIVGPERFFWVFTYHHIVSDWWSARIFYGEVVAAYEAFCEGRDPAFADLAWQYADYAAAQRRHLTPQRLQKHIDYWRDALGEEPPVLSLPTDRPRTAESVNSIAAKVRKSLPKSLETRVRSFAKREGATLFMTMMAGLDALFHRYTGQTDIVIGSPTANRDRAEVQDVLGLFVNSLIFHANLDGEPGFRELLARVKRSCLEVYARQEMPFDQLVASLAPNRDLSRNPLFQVMFTVETDFSISDKVQEKNKVTKDFDTDAKFDLIVQVHELADQVRVDFEYNTGLFDTKTMHRWMDHYLRLLDAATREPETAIARLDMLGTADRDTLLRSWNDTGRPFPAEKPVHALFAERVALDGDAPAMVFDIASSTHHYSYAELDNAANVLARRLTEAGFDGKAPIGILAKAGPEFIAAQLAVLKAGGAYVPLDPEFPLERIHFMIEDTACPFVFTADAHRDQIEGTGTSALPLTLNDADWRTSTGFQNAENDAESTAYIMYTSGSTGRPKGVVISHRAINRLVFNTDTLAFHQGERVAHLANVAFDATTYEIWMPLLHGGVLVGLDRDEILDIDRFVARLAAHRVDRMFITTALFNRIARERPDAFATLKAVKFGGEACDPHSIRKVLETAPPGSLIHAYGPTECTTFSVMHPVTSVAPDAETVAIGRPIANTTCYVLDAHMQPQPIGAVGELYIGGPGLARGYLNRPELTEAAFVANPFAPEDADARLYRTGDLVRWNTDGDLVFVGRVDNQVKIRGFRIEPDEVTARLLEWDHIEEAVVVVRQDGASEKRLVAYVVAARDVDVDPAILRHRLAKSLPDYMIPSAFVLMDALPLGATGKIDRRALPAPDAEDLARAAQRTSARDDSERLACSLFAEMLDIETVGIEENFFALGGHSLLATRLISQLRERLGVEIPLRDFFYKPTPKALAERLAQQADATTAPPLVPVTRHEAMPLSFAQQRLWFLDRLEPGSNAYNMAETMHFHEEIDVSALERAFQRLVDRHESLRTRFENRDGEPVQIIRDTLAFSLPFSDFSEVAPDERDAQVGELLNEEGRAAFDLAEGPLLKARLYKFAEAEYLLFVNMHHIISDGWSMRIFTRELFAFYRAECEGDEPQLADLPVQYADYADWQRRFLSGANLERQMTYWTERLSGELPILELPTDRPRPATQRFEGAMLSRQVPGELAQALARLSREADVTMFMTLLTAFYSLLYRYTGQEDLIVGSPIANRNRAETEHIIGFFVNSLVLRTSLAGAPNFRELLQRVRDTTLGAFDHQDVPFEMLVDRLQTERDLSRNPLFQVLFDFHTDLDGSAASPTDGNARFEVEIDSAICDLSLSVFETGDGLLLGAQYGTALFDRATIEDLLDHFVTLLTHIVATPECPVNALSMLDEASVQRLRDGWNDTAKAYPADTPVSRLFEARAARTPDAVALVMDEAHMTYAQLNGRANRIARRLLELGAAPETTVAIYLDTGFDAICAVWGVLKSGARYLPLDPDYPVDRLQFMIADGDVKLLISDRALAEKLPHELPQLLLDRDELPSDETDLDLTPAAADAAYIIYTSGSTSRPKGVVIEHGALTNYATDAVDGLHLSEADRVLQFASLSFDVTVEEIFPTLLAGAALVLVEDLKTLDYAGFNELIERHGITGFELPTHYWSEWMATLESEGMDLPASLRYCIIGTERVKPERLAIWAAFDRQLFHVYGLTEATVTSLVYPFRDPQATFGEHFNLPIGVPQANTQAYVLDRDGQLLPPGIPGELYIGGDSLAREYYKRPELTAERFVANPFDGGTTRLYRTGDLVRRLRDGNLEFLGRMDHQLKIRGFRIEPAEIEAALMRHEAVAETVVVARPDKAGNKRLVAYIAPPEGQSAATVSALRGLLAEHLPEHMIPEAFVTMDKLPVTANGKLDRRNLPEPEGDRPHLTAEYLAPTSGLERNIASVWRQVLDVEEIGVHDNFFELGGNSMLIVQVHARLRKAIDREITLLELFNSPTVAKLAEFYSNQAGREAADKAMAFTTAADVYEDTHVAVIGMAGRFTGSHSLEHFWQNVLDGKETIKVFSDEELVAAGLDPAIIARPDFIPAKGVLDGADQFDAGLFGIPPREAELLDPQHRIFLEHAWMALERAGYDPEQFEGTIGVYAGASPNYYYRENLLHNPALAAMDMFKIEFGNYSDFLPERTSFLLNLRGPSVNIQSACSTSLTAVAEGYHGVLTGQCDMALAGGVTVLFPQTSGYFYHEAGIWSADGHVRSFDEKATGLVVGEGVGIAVLKRLDRALADGDNVYAVVRGAAIKNEGSAKVGFAAPGVEGQYQMVRHALEMARVDPRDIEMVEAHGSATKLGDPAEVGGLTRAYRCYTEDRQFCALGSVKSNIGHADIAAGVAGFLKTTLSLHHEVIPASLHYTTPNPGLELDKSPFFVPTENHPWPRRTDKPRIAGVSSLGVGGTNTHMILQEAPPVPDSDAHAGDQVLVLSARTPTALDKIAANLADWLETHPDANLADVAFTLQVGRRALGCRRSLVCADVVDAIAALRGRNKRRVFAGQLAPRQLNASPKVVFMFSGQGAQYPNMGRGLYDHLPVYRETVDRCLEHLRDLLDVDPRPLLFPEAHQEATAAEALNQTKYTQPLLFATAYAMAQQWLAWGVQPDEMIGHSMGEYVAATLAGVMTPAEALTLTVARGRLTQSLPDGAMTSVSMGERDLLPLLGEDISIAAVNSPHNCVVSGAPEAVAALEALLDDQFTDYRRLRISNAFHSVTMQPVREAFIAEVAKVDLKAPRLPYMSNLTGTRITARQATSPEYWADQMMSPVRFAQGIGEVLAGGPVCLLEVGPGRTLATLTRQQMDRKNPPTLLTSIRHPREEQADLNFLLSTLGRLWLAGLKPRWAQVHAGTRRRRVVLPTYPFERAKYFVDPPDWQALEAEHAPKPELFKNPDISQWFYIPSWCRTAHAPRLTLADPPQRWLLFLDHLGLASRMATALEKQGHEVIVVRAGSGFAETAHNAYTLDVRRAEDYAVLFEELAETDRCPDQIVLAWSLGDPERDQPMETRFAQAQNRGLFALLHIAKALDALNDERAARLTVLTNNVHQVTGKEALAAEQATVIGFSRVFPQEYGRFCRCIDITLPEKPARADHLARRLVADCAFPGEDTVIAYRGAYRYVEHYERVRLGKSQEQRTRLRQGGVYLMTGGLGYLGFELGMQLHQRYGAKLALVGHRPLPPRETWDRYLAEHDPENDKTAWKIKWMRRLEAAGAEVLELAADAADKTQMAHAIAKTQERFGALHGIFHAAGITDERHYHPIKETDLENLAFQFAPKVQGLLVLEELSRDLALDFVLNFSSIAALLGGLGFVGYSAANNFLDAYTHLLNKRDRTTHWLSVNWDGWLLEDLEEAARESQPDSLLALAQTLPEGMSVTARLLARPDLGQVAMSSGKLDLRIDKWVKLKSLQKAEEPRSEEPRSDASSSGAAHARPDLSNAYEEPSNEVESVIAGVWQDLLGVDRVGVHDNFFELGGDSLLSVHLSTRLNKALGVEMTGGSLLALQTVAEQAEAILTRLVEETDDEMLSEIFEQ</sequence>
<dbReference type="KEGG" id="scor:J3U87_31535"/>
<dbReference type="GO" id="GO:0009239">
    <property type="term" value="P:enterobactin biosynthetic process"/>
    <property type="evidence" value="ECO:0007669"/>
    <property type="project" value="TreeGrafter"/>
</dbReference>
<feature type="domain" description="Carrier" evidence="7">
    <location>
        <begin position="2081"/>
        <end position="2156"/>
    </location>
</feature>
<dbReference type="InterPro" id="IPR018201">
    <property type="entry name" value="Ketoacyl_synth_AS"/>
</dbReference>
<dbReference type="CDD" id="cd05930">
    <property type="entry name" value="A_NRPS"/>
    <property type="match status" value="1"/>
</dbReference>
<dbReference type="CDD" id="cd12117">
    <property type="entry name" value="A_NRPS_Srf_like"/>
    <property type="match status" value="1"/>
</dbReference>
<dbReference type="Gene3D" id="3.40.50.720">
    <property type="entry name" value="NAD(P)-binding Rossmann-like Domain"/>
    <property type="match status" value="1"/>
</dbReference>
<dbReference type="Pfam" id="PF00550">
    <property type="entry name" value="PP-binding"/>
    <property type="match status" value="3"/>
</dbReference>
<feature type="domain" description="Ketosynthase family 3 (KS3)" evidence="8">
    <location>
        <begin position="2176"/>
        <end position="2603"/>
    </location>
</feature>
<dbReference type="InterPro" id="IPR000873">
    <property type="entry name" value="AMP-dep_synth/lig_dom"/>
</dbReference>
<dbReference type="Proteomes" id="UP000663929">
    <property type="component" value="Chromosome"/>
</dbReference>
<dbReference type="SMART" id="SM00825">
    <property type="entry name" value="PKS_KS"/>
    <property type="match status" value="1"/>
</dbReference>
<dbReference type="GO" id="GO:0004315">
    <property type="term" value="F:3-oxoacyl-[acyl-carrier-protein] synthase activity"/>
    <property type="evidence" value="ECO:0007669"/>
    <property type="project" value="InterPro"/>
</dbReference>
<dbReference type="Pfam" id="PF00501">
    <property type="entry name" value="AMP-binding"/>
    <property type="match status" value="2"/>
</dbReference>
<feature type="domain" description="Carrier" evidence="7">
    <location>
        <begin position="1019"/>
        <end position="1094"/>
    </location>
</feature>
<dbReference type="Pfam" id="PF13193">
    <property type="entry name" value="AMP-binding_C"/>
    <property type="match status" value="2"/>
</dbReference>
<dbReference type="GO" id="GO:0005829">
    <property type="term" value="C:cytosol"/>
    <property type="evidence" value="ECO:0007669"/>
    <property type="project" value="TreeGrafter"/>
</dbReference>
<dbReference type="Pfam" id="PF00698">
    <property type="entry name" value="Acyl_transf_1"/>
    <property type="match status" value="1"/>
</dbReference>
<dbReference type="InterPro" id="IPR025110">
    <property type="entry name" value="AMP-bd_C"/>
</dbReference>
<dbReference type="GO" id="GO:0009366">
    <property type="term" value="C:enterobactin synthetase complex"/>
    <property type="evidence" value="ECO:0007669"/>
    <property type="project" value="TreeGrafter"/>
</dbReference>
<dbReference type="Pfam" id="PF22621">
    <property type="entry name" value="CurL-like_PKS_C"/>
    <property type="match status" value="1"/>
</dbReference>
<dbReference type="InterPro" id="IPR020841">
    <property type="entry name" value="PKS_Beta-ketoAc_synthase_dom"/>
</dbReference>
<dbReference type="GO" id="GO:0047527">
    <property type="term" value="F:2,3-dihydroxybenzoate-serine ligase activity"/>
    <property type="evidence" value="ECO:0007669"/>
    <property type="project" value="TreeGrafter"/>
</dbReference>
<dbReference type="Gene3D" id="3.40.47.10">
    <property type="match status" value="1"/>
</dbReference>
<dbReference type="PROSITE" id="PS52004">
    <property type="entry name" value="KS3_2"/>
    <property type="match status" value="1"/>
</dbReference>
<dbReference type="NCBIfam" id="NF003417">
    <property type="entry name" value="PRK04813.1"/>
    <property type="match status" value="2"/>
</dbReference>
<dbReference type="FunFam" id="1.10.1200.10:FF:000016">
    <property type="entry name" value="Non-ribosomal peptide synthase"/>
    <property type="match status" value="2"/>
</dbReference>
<dbReference type="InterPro" id="IPR014043">
    <property type="entry name" value="Acyl_transferase_dom"/>
</dbReference>
<feature type="region of interest" description="Disordered" evidence="6">
    <location>
        <begin position="3591"/>
        <end position="3623"/>
    </location>
</feature>
<dbReference type="InterPro" id="IPR001242">
    <property type="entry name" value="Condensation_dom"/>
</dbReference>
<dbReference type="FunFam" id="3.40.50.980:FF:000001">
    <property type="entry name" value="Non-ribosomal peptide synthetase"/>
    <property type="match status" value="2"/>
</dbReference>
<dbReference type="InterPro" id="IPR042099">
    <property type="entry name" value="ANL_N_sf"/>
</dbReference>
<dbReference type="Pfam" id="PF02801">
    <property type="entry name" value="Ketoacyl-synt_C"/>
    <property type="match status" value="1"/>
</dbReference>
<dbReference type="Gene3D" id="1.10.1200.10">
    <property type="entry name" value="ACP-like"/>
    <property type="match status" value="2"/>
</dbReference>
<dbReference type="InterPro" id="IPR013968">
    <property type="entry name" value="PKS_KR"/>
</dbReference>
<dbReference type="InterPro" id="IPR016039">
    <property type="entry name" value="Thiolase-like"/>
</dbReference>
<dbReference type="InterPro" id="IPR010071">
    <property type="entry name" value="AA_adenyl_dom"/>
</dbReference>
<evidence type="ECO:0000256" key="4">
    <source>
        <dbReference type="ARBA" id="ARBA00022679"/>
    </source>
</evidence>
<evidence type="ECO:0000313" key="9">
    <source>
        <dbReference type="EMBL" id="QTD50140.1"/>
    </source>
</evidence>
<evidence type="ECO:0000256" key="3">
    <source>
        <dbReference type="ARBA" id="ARBA00022553"/>
    </source>
</evidence>
<dbReference type="InterPro" id="IPR023213">
    <property type="entry name" value="CAT-like_dom_sf"/>
</dbReference>
<dbReference type="SMART" id="SM00827">
    <property type="entry name" value="PKS_AT"/>
    <property type="match status" value="1"/>
</dbReference>
<evidence type="ECO:0000259" key="8">
    <source>
        <dbReference type="PROSITE" id="PS52004"/>
    </source>
</evidence>
<evidence type="ECO:0000256" key="6">
    <source>
        <dbReference type="SAM" id="MobiDB-lite"/>
    </source>
</evidence>
<dbReference type="Gene3D" id="3.30.559.10">
    <property type="entry name" value="Chloramphenicol acetyltransferase-like domain"/>
    <property type="match status" value="2"/>
</dbReference>
<dbReference type="Pfam" id="PF08659">
    <property type="entry name" value="KR"/>
    <property type="match status" value="1"/>
</dbReference>
<dbReference type="Pfam" id="PF00109">
    <property type="entry name" value="ketoacyl-synt"/>
    <property type="match status" value="1"/>
</dbReference>
<dbReference type="RefSeq" id="WP_237379771.1">
    <property type="nucleotide sequence ID" value="NZ_CP071793.1"/>
</dbReference>
<dbReference type="InterPro" id="IPR009081">
    <property type="entry name" value="PP-bd_ACP"/>
</dbReference>
<dbReference type="InterPro" id="IPR029058">
    <property type="entry name" value="AB_hydrolase_fold"/>
</dbReference>
<dbReference type="Gene3D" id="3.30.70.250">
    <property type="entry name" value="Malonyl-CoA ACP transacylase, ACP-binding"/>
    <property type="match status" value="1"/>
</dbReference>
<keyword evidence="4" id="KW-0808">Transferase</keyword>
<dbReference type="GO" id="GO:0043041">
    <property type="term" value="P:amino acid activation for nonribosomal peptide biosynthetic process"/>
    <property type="evidence" value="ECO:0007669"/>
    <property type="project" value="TreeGrafter"/>
</dbReference>
<evidence type="ECO:0000313" key="10">
    <source>
        <dbReference type="Proteomes" id="UP000663929"/>
    </source>
</evidence>
<dbReference type="PANTHER" id="PTHR45527">
    <property type="entry name" value="NONRIBOSOMAL PEPTIDE SYNTHETASE"/>
    <property type="match status" value="1"/>
</dbReference>
<dbReference type="InterPro" id="IPR016036">
    <property type="entry name" value="Malonyl_transacylase_ACP-bd"/>
</dbReference>
<dbReference type="SUPFAM" id="SSF51735">
    <property type="entry name" value="NAD(P)-binding Rossmann-fold domains"/>
    <property type="match status" value="2"/>
</dbReference>
<dbReference type="InterPro" id="IPR014031">
    <property type="entry name" value="Ketoacyl_synth_C"/>
</dbReference>
<dbReference type="SUPFAM" id="SSF56801">
    <property type="entry name" value="Acetyl-CoA synthetase-like"/>
    <property type="match status" value="2"/>
</dbReference>
<dbReference type="InterPro" id="IPR020845">
    <property type="entry name" value="AMP-binding_CS"/>
</dbReference>
<dbReference type="Pfam" id="PF00668">
    <property type="entry name" value="Condensation"/>
    <property type="match status" value="2"/>
</dbReference>
<comment type="cofactor">
    <cofactor evidence="1">
        <name>pantetheine 4'-phosphate</name>
        <dbReference type="ChEBI" id="CHEBI:47942"/>
    </cofactor>
</comment>
<dbReference type="Pfam" id="PF21394">
    <property type="entry name" value="Beta-ketacyl_N"/>
    <property type="match status" value="1"/>
</dbReference>
<keyword evidence="3" id="KW-0597">Phosphoprotein</keyword>
<dbReference type="PROSITE" id="PS00012">
    <property type="entry name" value="PHOSPHOPANTETHEINE"/>
    <property type="match status" value="2"/>
</dbReference>
<dbReference type="CDD" id="cd19531">
    <property type="entry name" value="LCL_NRPS-like"/>
    <property type="match status" value="2"/>
</dbReference>
<dbReference type="PROSITE" id="PS00606">
    <property type="entry name" value="KS3_1"/>
    <property type="match status" value="1"/>
</dbReference>
<dbReference type="CDD" id="cd08953">
    <property type="entry name" value="KR_2_SDR_x"/>
    <property type="match status" value="1"/>
</dbReference>
<dbReference type="SUPFAM" id="SSF52777">
    <property type="entry name" value="CoA-dependent acyltransferases"/>
    <property type="match status" value="4"/>
</dbReference>
<gene>
    <name evidence="9" type="ORF">J3U87_31535</name>
</gene>
<dbReference type="EMBL" id="CP071793">
    <property type="protein sequence ID" value="QTD50140.1"/>
    <property type="molecule type" value="Genomic_DNA"/>
</dbReference>
<dbReference type="InterPro" id="IPR036291">
    <property type="entry name" value="NAD(P)-bd_dom_sf"/>
</dbReference>
<dbReference type="InterPro" id="IPR036736">
    <property type="entry name" value="ACP-like_sf"/>
</dbReference>
<dbReference type="PROSITE" id="PS00455">
    <property type="entry name" value="AMP_BINDING"/>
    <property type="match status" value="2"/>
</dbReference>
<evidence type="ECO:0000256" key="1">
    <source>
        <dbReference type="ARBA" id="ARBA00001957"/>
    </source>
</evidence>
<dbReference type="Gene3D" id="2.30.38.10">
    <property type="entry name" value="Luciferase, Domain 3"/>
    <property type="match status" value="1"/>
</dbReference>
<dbReference type="SUPFAM" id="SSF47336">
    <property type="entry name" value="ACP-like"/>
    <property type="match status" value="3"/>
</dbReference>
<dbReference type="Gene3D" id="3.40.50.12780">
    <property type="entry name" value="N-terminal domain of ligase-like"/>
    <property type="match status" value="1"/>
</dbReference>
<dbReference type="GO" id="GO:0006633">
    <property type="term" value="P:fatty acid biosynthetic process"/>
    <property type="evidence" value="ECO:0007669"/>
    <property type="project" value="InterPro"/>
</dbReference>
<dbReference type="FunFam" id="2.30.38.10:FF:000001">
    <property type="entry name" value="Non-ribosomal peptide synthetase PvdI"/>
    <property type="match status" value="2"/>
</dbReference>
<dbReference type="Gene3D" id="3.40.50.980">
    <property type="match status" value="2"/>
</dbReference>
<dbReference type="InterPro" id="IPR006162">
    <property type="entry name" value="Ppantetheine_attach_site"/>
</dbReference>
<protein>
    <submittedName>
        <fullName evidence="9">Amino acid adenylation domain-containing protein</fullName>
    </submittedName>
</protein>
<evidence type="ECO:0000259" key="7">
    <source>
        <dbReference type="PROSITE" id="PS50075"/>
    </source>
</evidence>
<evidence type="ECO:0000256" key="2">
    <source>
        <dbReference type="ARBA" id="ARBA00022450"/>
    </source>
</evidence>
<dbReference type="SMART" id="SM00823">
    <property type="entry name" value="PKS_PP"/>
    <property type="match status" value="3"/>
</dbReference>
<organism evidence="9 10">
    <name type="scientific">Sulfidibacter corallicola</name>
    <dbReference type="NCBI Taxonomy" id="2818388"/>
    <lineage>
        <taxon>Bacteria</taxon>
        <taxon>Pseudomonadati</taxon>
        <taxon>Acidobacteriota</taxon>
        <taxon>Holophagae</taxon>
        <taxon>Acanthopleuribacterales</taxon>
        <taxon>Acanthopleuribacteraceae</taxon>
        <taxon>Sulfidibacter</taxon>
    </lineage>
</organism>
<dbReference type="PROSITE" id="PS50075">
    <property type="entry name" value="CARRIER"/>
    <property type="match status" value="3"/>
</dbReference>
<feature type="domain" description="Carrier" evidence="7">
    <location>
        <begin position="3622"/>
        <end position="3697"/>
    </location>
</feature>
<keyword evidence="2" id="KW-0596">Phosphopantetheine</keyword>
<dbReference type="InterPro" id="IPR020806">
    <property type="entry name" value="PKS_PP-bd"/>
</dbReference>
<dbReference type="Gene3D" id="3.30.70.3290">
    <property type="match status" value="1"/>
</dbReference>
<dbReference type="SUPFAM" id="SSF53901">
    <property type="entry name" value="Thiolase-like"/>
    <property type="match status" value="1"/>
</dbReference>
<dbReference type="CDD" id="cd00833">
    <property type="entry name" value="PKS"/>
    <property type="match status" value="1"/>
</dbReference>
<dbReference type="NCBIfam" id="TIGR01733">
    <property type="entry name" value="AA-adenyl-dom"/>
    <property type="match status" value="2"/>
</dbReference>
<dbReference type="SMART" id="SM00822">
    <property type="entry name" value="PKS_KR"/>
    <property type="match status" value="1"/>
</dbReference>
<proteinExistence type="inferred from homology"/>
<name>A0A8A4TKR8_SULCO</name>
<dbReference type="InterPro" id="IPR001227">
    <property type="entry name" value="Ac_transferase_dom_sf"/>
</dbReference>
<dbReference type="InterPro" id="IPR045851">
    <property type="entry name" value="AMP-bd_C_sf"/>
</dbReference>
<dbReference type="FunFam" id="3.30.300.30:FF:000010">
    <property type="entry name" value="Enterobactin synthetase component F"/>
    <property type="match status" value="2"/>
</dbReference>
<accession>A0A8A4TKR8</accession>
<dbReference type="Gene3D" id="3.30.559.30">
    <property type="entry name" value="Nonribosomal peptide synthetase, condensation domain"/>
    <property type="match status" value="2"/>
</dbReference>
<reference evidence="9" key="1">
    <citation type="submission" date="2021-03" db="EMBL/GenBank/DDBJ databases">
        <title>Acanthopleuribacteraceae sp. M133.</title>
        <authorList>
            <person name="Wang G."/>
        </authorList>
    </citation>
    <scope>NUCLEOTIDE SEQUENCE</scope>
    <source>
        <strain evidence="9">M133</strain>
    </source>
</reference>
<keyword evidence="10" id="KW-1185">Reference proteome</keyword>
<dbReference type="InterPro" id="IPR049490">
    <property type="entry name" value="C883_1060-like_KR_N"/>
</dbReference>